<dbReference type="PANTHER" id="PTHR13000:SF0">
    <property type="entry name" value="NUCLEOPORIN P54"/>
    <property type="match status" value="1"/>
</dbReference>
<keyword evidence="3" id="KW-0539">Nucleus</keyword>
<sequence>MFGAQSSSPSLFGTPSLTPNPFGTPSTPFATPSSTPAFGTPSTPSFSTSAFGTSSLFSTPSFNPQQQQQQQQQQQSSGAFNFSTPFGQTTTTPPPPQQQQSQLTPFGQSTNPFGNAQLTTQMAPVAPLPFSLADRDIQAIVDAYKEDPGNPKYAFKHLLFSVTEPQFRIKPTGVSDIMWAEAMGKLEGMESSNRERLWPHLVQGFKDLSQRLKLQDEVLLSDAERLRMTQSNVKMLQRHFQADTLPWIERLRQKEQGLQRRLLRVMRIVEALEGKGCRMPLMKGEVELAEKLATITRQLKGSGAELSRRVQNLLTVARVQANGGGGGGSIYLPGSTKIHDQSLADMQEVLQQQTEAIARLGNVLKRDLRDTEIIMAEDTEMKEDAS</sequence>
<feature type="compositionally biased region" description="Low complexity" evidence="4">
    <location>
        <begin position="82"/>
        <end position="91"/>
    </location>
</feature>
<dbReference type="AlphaFoldDB" id="A0AAV6HZK8"/>
<comment type="caution">
    <text evidence="6">The sequence shown here is derived from an EMBL/GenBank/DDBJ whole genome shotgun (WGS) entry which is preliminary data.</text>
</comment>
<evidence type="ECO:0000256" key="3">
    <source>
        <dbReference type="ARBA" id="ARBA00023242"/>
    </source>
</evidence>
<reference evidence="6" key="1">
    <citation type="submission" date="2020-08" db="EMBL/GenBank/DDBJ databases">
        <title>Plant Genome Project.</title>
        <authorList>
            <person name="Zhang R.-G."/>
        </authorList>
    </citation>
    <scope>NUCLEOTIDE SEQUENCE</scope>
    <source>
        <strain evidence="6">WSP0</strain>
        <tissue evidence="6">Leaf</tissue>
    </source>
</reference>
<dbReference type="EMBL" id="JACTNZ010000012">
    <property type="protein sequence ID" value="KAG5521858.1"/>
    <property type="molecule type" value="Genomic_DNA"/>
</dbReference>
<keyword evidence="2" id="KW-0813">Transport</keyword>
<feature type="region of interest" description="Disordered" evidence="4">
    <location>
        <begin position="1"/>
        <end position="115"/>
    </location>
</feature>
<dbReference type="GO" id="GO:0006999">
    <property type="term" value="P:nuclear pore organization"/>
    <property type="evidence" value="ECO:0007669"/>
    <property type="project" value="TreeGrafter"/>
</dbReference>
<gene>
    <name evidence="6" type="ORF">RHGRI_034176</name>
</gene>
<evidence type="ECO:0000259" key="5">
    <source>
        <dbReference type="Pfam" id="PF13874"/>
    </source>
</evidence>
<dbReference type="InterPro" id="IPR024864">
    <property type="entry name" value="Nup54/Nup57/Nup44"/>
</dbReference>
<feature type="compositionally biased region" description="Low complexity" evidence="4">
    <location>
        <begin position="98"/>
        <end position="109"/>
    </location>
</feature>
<dbReference type="GO" id="GO:0017056">
    <property type="term" value="F:structural constituent of nuclear pore"/>
    <property type="evidence" value="ECO:0007669"/>
    <property type="project" value="TreeGrafter"/>
</dbReference>
<dbReference type="Proteomes" id="UP000823749">
    <property type="component" value="Chromosome 12"/>
</dbReference>
<accession>A0AAV6HZK8</accession>
<evidence type="ECO:0000256" key="4">
    <source>
        <dbReference type="SAM" id="MobiDB-lite"/>
    </source>
</evidence>
<evidence type="ECO:0000313" key="7">
    <source>
        <dbReference type="Proteomes" id="UP000823749"/>
    </source>
</evidence>
<protein>
    <recommendedName>
        <fullName evidence="5">Nucleoporin Nup54 alpha-helical domain-containing protein</fullName>
    </recommendedName>
</protein>
<comment type="subcellular location">
    <subcellularLocation>
        <location evidence="1">Nucleus</location>
    </subcellularLocation>
</comment>
<evidence type="ECO:0000313" key="6">
    <source>
        <dbReference type="EMBL" id="KAG5521858.1"/>
    </source>
</evidence>
<dbReference type="GO" id="GO:0044613">
    <property type="term" value="C:nuclear pore central transport channel"/>
    <property type="evidence" value="ECO:0007669"/>
    <property type="project" value="TreeGrafter"/>
</dbReference>
<organism evidence="6 7">
    <name type="scientific">Rhododendron griersonianum</name>
    <dbReference type="NCBI Taxonomy" id="479676"/>
    <lineage>
        <taxon>Eukaryota</taxon>
        <taxon>Viridiplantae</taxon>
        <taxon>Streptophyta</taxon>
        <taxon>Embryophyta</taxon>
        <taxon>Tracheophyta</taxon>
        <taxon>Spermatophyta</taxon>
        <taxon>Magnoliopsida</taxon>
        <taxon>eudicotyledons</taxon>
        <taxon>Gunneridae</taxon>
        <taxon>Pentapetalae</taxon>
        <taxon>asterids</taxon>
        <taxon>Ericales</taxon>
        <taxon>Ericaceae</taxon>
        <taxon>Ericoideae</taxon>
        <taxon>Rhodoreae</taxon>
        <taxon>Rhododendron</taxon>
    </lineage>
</organism>
<feature type="compositionally biased region" description="Polar residues" evidence="4">
    <location>
        <begin position="1"/>
        <end position="23"/>
    </location>
</feature>
<proteinExistence type="predicted"/>
<name>A0AAV6HZK8_9ERIC</name>
<dbReference type="InterPro" id="IPR025712">
    <property type="entry name" value="Nup54_alpha-helical_dom"/>
</dbReference>
<dbReference type="GO" id="GO:0036228">
    <property type="term" value="P:protein localization to nuclear inner membrane"/>
    <property type="evidence" value="ECO:0007669"/>
    <property type="project" value="TreeGrafter"/>
</dbReference>
<feature type="domain" description="Nucleoporin Nup54 alpha-helical" evidence="5">
    <location>
        <begin position="170"/>
        <end position="314"/>
    </location>
</feature>
<dbReference type="Pfam" id="PF13874">
    <property type="entry name" value="Nup54"/>
    <property type="match status" value="1"/>
</dbReference>
<keyword evidence="7" id="KW-1185">Reference proteome</keyword>
<feature type="compositionally biased region" description="Low complexity" evidence="4">
    <location>
        <begin position="24"/>
        <end position="75"/>
    </location>
</feature>
<evidence type="ECO:0000256" key="2">
    <source>
        <dbReference type="ARBA" id="ARBA00022448"/>
    </source>
</evidence>
<dbReference type="GO" id="GO:0006607">
    <property type="term" value="P:NLS-bearing protein import into nucleus"/>
    <property type="evidence" value="ECO:0007669"/>
    <property type="project" value="TreeGrafter"/>
</dbReference>
<evidence type="ECO:0000256" key="1">
    <source>
        <dbReference type="ARBA" id="ARBA00004123"/>
    </source>
</evidence>
<dbReference type="PANTHER" id="PTHR13000">
    <property type="entry name" value="NUCLEOPORIN P54"/>
    <property type="match status" value="1"/>
</dbReference>